<protein>
    <submittedName>
        <fullName evidence="2">Uncharacterized protein</fullName>
    </submittedName>
</protein>
<dbReference type="Proteomes" id="UP000242814">
    <property type="component" value="Unassembled WGS sequence"/>
</dbReference>
<accession>A0A1D2J4H8</accession>
<reference evidence="2 3" key="1">
    <citation type="submission" date="2016-06" db="EMBL/GenBank/DDBJ databases">
        <authorList>
            <person name="Kjaerup R.B."/>
            <person name="Dalgaard T.S."/>
            <person name="Juul-Madsen H.R."/>
        </authorList>
    </citation>
    <scope>NUCLEOTIDE SEQUENCE [LARGE SCALE GENOMIC DNA]</scope>
    <source>
        <strain evidence="2 3">Pb300</strain>
    </source>
</reference>
<evidence type="ECO:0000256" key="1">
    <source>
        <dbReference type="SAM" id="MobiDB-lite"/>
    </source>
</evidence>
<dbReference type="VEuPathDB" id="FungiDB:PABG_11214"/>
<proteinExistence type="predicted"/>
<dbReference type="AlphaFoldDB" id="A0A1D2J4H8"/>
<feature type="compositionally biased region" description="Polar residues" evidence="1">
    <location>
        <begin position="51"/>
        <end position="64"/>
    </location>
</feature>
<comment type="caution">
    <text evidence="2">The sequence shown here is derived from an EMBL/GenBank/DDBJ whole genome shotgun (WGS) entry which is preliminary data.</text>
</comment>
<feature type="region of interest" description="Disordered" evidence="1">
    <location>
        <begin position="39"/>
        <end position="64"/>
    </location>
</feature>
<dbReference type="EMBL" id="LZYO01000551">
    <property type="protein sequence ID" value="ODH13199.1"/>
    <property type="molecule type" value="Genomic_DNA"/>
</dbReference>
<gene>
    <name evidence="2" type="ORF">ACO22_07497</name>
</gene>
<sequence>MLVCIGNASNLANKLGRFISRLGWESPKMLKLKRNSSVGLKEEEEDEIDNGRNSVNTINKNLKE</sequence>
<organism evidence="2 3">
    <name type="scientific">Paracoccidioides brasiliensis</name>
    <dbReference type="NCBI Taxonomy" id="121759"/>
    <lineage>
        <taxon>Eukaryota</taxon>
        <taxon>Fungi</taxon>
        <taxon>Dikarya</taxon>
        <taxon>Ascomycota</taxon>
        <taxon>Pezizomycotina</taxon>
        <taxon>Eurotiomycetes</taxon>
        <taxon>Eurotiomycetidae</taxon>
        <taxon>Onygenales</taxon>
        <taxon>Ajellomycetaceae</taxon>
        <taxon>Paracoccidioides</taxon>
    </lineage>
</organism>
<dbReference type="VEuPathDB" id="FungiDB:PADG_03302"/>
<name>A0A1D2J4H8_PARBR</name>
<evidence type="ECO:0000313" key="3">
    <source>
        <dbReference type="Proteomes" id="UP000242814"/>
    </source>
</evidence>
<evidence type="ECO:0000313" key="2">
    <source>
        <dbReference type="EMBL" id="ODH13199.1"/>
    </source>
</evidence>